<dbReference type="PROSITE" id="PS51257">
    <property type="entry name" value="PROKAR_LIPOPROTEIN"/>
    <property type="match status" value="1"/>
</dbReference>
<feature type="chain" id="PRO_5032371168" description="Lipoprotein" evidence="1">
    <location>
        <begin position="24"/>
        <end position="207"/>
    </location>
</feature>
<protein>
    <recommendedName>
        <fullName evidence="4">Lipoprotein</fullName>
    </recommendedName>
</protein>
<dbReference type="Proteomes" id="UP000027170">
    <property type="component" value="Unassembled WGS sequence"/>
</dbReference>
<keyword evidence="1" id="KW-0732">Signal</keyword>
<dbReference type="EMBL" id="JFZV01000001">
    <property type="protein sequence ID" value="KDN15958.1"/>
    <property type="molecule type" value="Genomic_DNA"/>
</dbReference>
<name>A0A836MTA6_9NEIS</name>
<evidence type="ECO:0000313" key="3">
    <source>
        <dbReference type="Proteomes" id="UP000027170"/>
    </source>
</evidence>
<sequence>MYKTIINVLLSYLIIGCSQVVTAKAIDSEKIIAPERVPAFIEYSAENVCDNLNKKFYITPLNINKDADLNDGILYGVMKDNNKNYSIKLVLRKNHLDSLKVYDNTLPLGVRGNNEVLNFSCSMLSLTSDLSNDESLCGLNKIFSYNEKKFKDLNTLCSSNYRNLKIQRSHYMGNRFSNYLLANGFNIDFINRILKYKDIKNHGILDF</sequence>
<feature type="signal peptide" evidence="1">
    <location>
        <begin position="1"/>
        <end position="23"/>
    </location>
</feature>
<reference evidence="2 3" key="1">
    <citation type="submission" date="2014-03" db="EMBL/GenBank/DDBJ databases">
        <title>The genomes of two eusocial bee gut symbionts.</title>
        <authorList>
            <person name="Kwong W.K."/>
            <person name="Engel P."/>
            <person name="Koch H."/>
            <person name="Moran N.A."/>
        </authorList>
    </citation>
    <scope>NUCLEOTIDE SEQUENCE [LARGE SCALE GENOMIC DNA]</scope>
    <source>
        <strain evidence="3">wkB29</strain>
    </source>
</reference>
<dbReference type="RefSeq" id="WP_037490371.1">
    <property type="nucleotide sequence ID" value="NZ_JFZV01000001.1"/>
</dbReference>
<evidence type="ECO:0000313" key="2">
    <source>
        <dbReference type="EMBL" id="KDN15958.1"/>
    </source>
</evidence>
<accession>A0A836MTA6</accession>
<evidence type="ECO:0008006" key="4">
    <source>
        <dbReference type="Google" id="ProtNLM"/>
    </source>
</evidence>
<evidence type="ECO:0000256" key="1">
    <source>
        <dbReference type="SAM" id="SignalP"/>
    </source>
</evidence>
<organism evidence="2 3">
    <name type="scientific">Snodgrassella communis</name>
    <dbReference type="NCBI Taxonomy" id="2946699"/>
    <lineage>
        <taxon>Bacteria</taxon>
        <taxon>Pseudomonadati</taxon>
        <taxon>Pseudomonadota</taxon>
        <taxon>Betaproteobacteria</taxon>
        <taxon>Neisseriales</taxon>
        <taxon>Neisseriaceae</taxon>
        <taxon>Snodgrassella</taxon>
    </lineage>
</organism>
<comment type="caution">
    <text evidence="2">The sequence shown here is derived from an EMBL/GenBank/DDBJ whole genome shotgun (WGS) entry which is preliminary data.</text>
</comment>
<proteinExistence type="predicted"/>
<gene>
    <name evidence="2" type="ORF">SALWKB29_0377</name>
</gene>
<dbReference type="AlphaFoldDB" id="A0A836MTA6"/>
<keyword evidence="3" id="KW-1185">Reference proteome</keyword>